<dbReference type="RefSeq" id="WP_145042202.1">
    <property type="nucleotide sequence ID" value="NZ_CP036347.1"/>
</dbReference>
<evidence type="ECO:0008006" key="3">
    <source>
        <dbReference type="Google" id="ProtNLM"/>
    </source>
</evidence>
<name>A0A517WGP6_9PLAN</name>
<protein>
    <recommendedName>
        <fullName evidence="3">DUF192 domain-containing protein</fullName>
    </recommendedName>
</protein>
<dbReference type="Proteomes" id="UP000320722">
    <property type="component" value="Chromosome"/>
</dbReference>
<gene>
    <name evidence="1" type="ORF">V6x_41520</name>
</gene>
<evidence type="ECO:0000313" key="1">
    <source>
        <dbReference type="EMBL" id="QDU04424.1"/>
    </source>
</evidence>
<evidence type="ECO:0000313" key="2">
    <source>
        <dbReference type="Proteomes" id="UP000320722"/>
    </source>
</evidence>
<dbReference type="EMBL" id="CP036347">
    <property type="protein sequence ID" value="QDU04424.1"/>
    <property type="molecule type" value="Genomic_DNA"/>
</dbReference>
<dbReference type="AlphaFoldDB" id="A0A517WGP6"/>
<dbReference type="InterPro" id="IPR003795">
    <property type="entry name" value="DUF192"/>
</dbReference>
<accession>A0A517WGP6</accession>
<reference evidence="1 2" key="1">
    <citation type="submission" date="2019-02" db="EMBL/GenBank/DDBJ databases">
        <title>Deep-cultivation of Planctomycetes and their phenomic and genomic characterization uncovers novel biology.</title>
        <authorList>
            <person name="Wiegand S."/>
            <person name="Jogler M."/>
            <person name="Boedeker C."/>
            <person name="Pinto D."/>
            <person name="Vollmers J."/>
            <person name="Rivas-Marin E."/>
            <person name="Kohn T."/>
            <person name="Peeters S.H."/>
            <person name="Heuer A."/>
            <person name="Rast P."/>
            <person name="Oberbeckmann S."/>
            <person name="Bunk B."/>
            <person name="Jeske O."/>
            <person name="Meyerdierks A."/>
            <person name="Storesund J.E."/>
            <person name="Kallscheuer N."/>
            <person name="Luecker S."/>
            <person name="Lage O.M."/>
            <person name="Pohl T."/>
            <person name="Merkel B.J."/>
            <person name="Hornburger P."/>
            <person name="Mueller R.-W."/>
            <person name="Bruemmer F."/>
            <person name="Labrenz M."/>
            <person name="Spormann A.M."/>
            <person name="Op den Camp H."/>
            <person name="Overmann J."/>
            <person name="Amann R."/>
            <person name="Jetten M.S.M."/>
            <person name="Mascher T."/>
            <person name="Medema M.H."/>
            <person name="Devos D.P."/>
            <person name="Kaster A.-K."/>
            <person name="Ovreas L."/>
            <person name="Rohde M."/>
            <person name="Galperin M.Y."/>
            <person name="Jogler C."/>
        </authorList>
    </citation>
    <scope>NUCLEOTIDE SEQUENCE [LARGE SCALE GENOMIC DNA]</scope>
    <source>
        <strain evidence="1 2">V6</strain>
    </source>
</reference>
<proteinExistence type="predicted"/>
<dbReference type="InterPro" id="IPR038695">
    <property type="entry name" value="Saro_0823-like_sf"/>
</dbReference>
<dbReference type="Pfam" id="PF02643">
    <property type="entry name" value="DUF192"/>
    <property type="match status" value="1"/>
</dbReference>
<dbReference type="Gene3D" id="2.60.120.1140">
    <property type="entry name" value="Protein of unknown function DUF192"/>
    <property type="match status" value="1"/>
</dbReference>
<organism evidence="1 2">
    <name type="scientific">Gimesia chilikensis</name>
    <dbReference type="NCBI Taxonomy" id="2605989"/>
    <lineage>
        <taxon>Bacteria</taxon>
        <taxon>Pseudomonadati</taxon>
        <taxon>Planctomycetota</taxon>
        <taxon>Planctomycetia</taxon>
        <taxon>Planctomycetales</taxon>
        <taxon>Planctomycetaceae</taxon>
        <taxon>Gimesia</taxon>
    </lineage>
</organism>
<sequence length="134" mass="15195">MIGSFAGSLLTEEGTLYLENLYVADTWWTRFRGLQFQQELPEKTGLLLNPCSSVHTCFMGFPLNLIFLDQQGSVAECREDVRPWRFVLPKCRNIVATLEVPISQPLPAIGTRLLLERPSGRGLLLDRHPDKPLK</sequence>